<reference evidence="4" key="1">
    <citation type="submission" date="2022-11" db="UniProtKB">
        <authorList>
            <consortium name="WormBaseParasite"/>
        </authorList>
    </citation>
    <scope>IDENTIFICATION</scope>
</reference>
<dbReference type="Proteomes" id="UP000887572">
    <property type="component" value="Unplaced"/>
</dbReference>
<feature type="region of interest" description="Disordered" evidence="2">
    <location>
        <begin position="172"/>
        <end position="245"/>
    </location>
</feature>
<dbReference type="AlphaFoldDB" id="A0A914HIK9"/>
<evidence type="ECO:0000313" key="3">
    <source>
        <dbReference type="Proteomes" id="UP000887572"/>
    </source>
</evidence>
<feature type="compositionally biased region" description="Low complexity" evidence="2">
    <location>
        <begin position="234"/>
        <end position="243"/>
    </location>
</feature>
<feature type="coiled-coil region" evidence="1">
    <location>
        <begin position="265"/>
        <end position="297"/>
    </location>
</feature>
<protein>
    <submittedName>
        <fullName evidence="4">RRM domain-containing protein</fullName>
    </submittedName>
</protein>
<sequence>MEDYEQLDYDEEELKSALKKAQQLKKLGNEKPIAFLSDATKEARNSSSIIASSVSSKCYINPNFTKRDNIQKAPSSGAFPIVPSNNYQYPLRSSYQRAKTHVFSLPQQSQNVPLMQPTSNFVSQMPWTTSHCSGGAQVMSTARQLQQQTTSQSGLNWDLMVDEFVKKTISVRTRRYAKSRSRSSSTGTSLSRHRRSRSVTRSSNSRPSSNASTPSPKKSRKQSNSPGRKDLKAKASQTKAQTKLSKQTIECAKAIGLGNEYLKQIEEQQKLRDEIARRKSQHRKEIYARDRDELKNETSSTGAEGVQSKRAEPYLAVVVTNLSGVEDFRKIALIAGKIGPVKKVWQESESNVYLIFEKHEDAKKFMQQYIGNSTVFGRVIDVSMKKVFLNTATFVQNSTDP</sequence>
<feature type="compositionally biased region" description="Low complexity" evidence="2">
    <location>
        <begin position="199"/>
        <end position="215"/>
    </location>
</feature>
<keyword evidence="1" id="KW-0175">Coiled coil</keyword>
<name>A0A914HIK9_GLORO</name>
<evidence type="ECO:0000256" key="1">
    <source>
        <dbReference type="SAM" id="Coils"/>
    </source>
</evidence>
<proteinExistence type="predicted"/>
<accession>A0A914HIK9</accession>
<evidence type="ECO:0000313" key="4">
    <source>
        <dbReference type="WBParaSite" id="Gr19_v10_g17503.t1"/>
    </source>
</evidence>
<dbReference type="WBParaSite" id="Gr19_v10_g17503.t1">
    <property type="protein sequence ID" value="Gr19_v10_g17503.t1"/>
    <property type="gene ID" value="Gr19_v10_g17503"/>
</dbReference>
<organism evidence="3 4">
    <name type="scientific">Globodera rostochiensis</name>
    <name type="common">Golden nematode worm</name>
    <name type="synonym">Heterodera rostochiensis</name>
    <dbReference type="NCBI Taxonomy" id="31243"/>
    <lineage>
        <taxon>Eukaryota</taxon>
        <taxon>Metazoa</taxon>
        <taxon>Ecdysozoa</taxon>
        <taxon>Nematoda</taxon>
        <taxon>Chromadorea</taxon>
        <taxon>Rhabditida</taxon>
        <taxon>Tylenchina</taxon>
        <taxon>Tylenchomorpha</taxon>
        <taxon>Tylenchoidea</taxon>
        <taxon>Heteroderidae</taxon>
        <taxon>Heteroderinae</taxon>
        <taxon>Globodera</taxon>
    </lineage>
</organism>
<evidence type="ECO:0000256" key="2">
    <source>
        <dbReference type="SAM" id="MobiDB-lite"/>
    </source>
</evidence>
<keyword evidence="3" id="KW-1185">Reference proteome</keyword>
<feature type="compositionally biased region" description="Basic residues" evidence="2">
    <location>
        <begin position="172"/>
        <end position="181"/>
    </location>
</feature>